<dbReference type="Proteomes" id="UP000183569">
    <property type="component" value="Unassembled WGS sequence"/>
</dbReference>
<evidence type="ECO:0000256" key="2">
    <source>
        <dbReference type="ARBA" id="ARBA00022475"/>
    </source>
</evidence>
<keyword evidence="3 6" id="KW-0812">Transmembrane</keyword>
<feature type="transmembrane region" description="Helical" evidence="6">
    <location>
        <begin position="21"/>
        <end position="40"/>
    </location>
</feature>
<dbReference type="GO" id="GO:0016740">
    <property type="term" value="F:transferase activity"/>
    <property type="evidence" value="ECO:0007669"/>
    <property type="project" value="UniProtKB-KW"/>
</dbReference>
<feature type="transmembrane region" description="Helical" evidence="6">
    <location>
        <begin position="158"/>
        <end position="177"/>
    </location>
</feature>
<feature type="transmembrane region" description="Helical" evidence="6">
    <location>
        <begin position="125"/>
        <end position="146"/>
    </location>
</feature>
<dbReference type="GeneID" id="23843412"/>
<dbReference type="PANTHER" id="PTHR47371">
    <property type="entry name" value="LIPOTEICHOIC ACID SYNTHASE"/>
    <property type="match status" value="1"/>
</dbReference>
<feature type="transmembrane region" description="Helical" evidence="6">
    <location>
        <begin position="55"/>
        <end position="72"/>
    </location>
</feature>
<dbReference type="EMBL" id="FMUI01000003">
    <property type="protein sequence ID" value="SCX43534.1"/>
    <property type="molecule type" value="Genomic_DNA"/>
</dbReference>
<proteinExistence type="predicted"/>
<keyword evidence="4 6" id="KW-1133">Transmembrane helix</keyword>
<evidence type="ECO:0000256" key="6">
    <source>
        <dbReference type="SAM" id="Phobius"/>
    </source>
</evidence>
<dbReference type="RefSeq" id="WP_017457205.1">
    <property type="nucleotide sequence ID" value="NZ_FMUI01000003.1"/>
</dbReference>
<dbReference type="InterPro" id="IPR017850">
    <property type="entry name" value="Alkaline_phosphatase_core_sf"/>
</dbReference>
<keyword evidence="8" id="KW-0808">Transferase</keyword>
<organism evidence="8 9">
    <name type="scientific">Kosakonia sacchari</name>
    <dbReference type="NCBI Taxonomy" id="1158459"/>
    <lineage>
        <taxon>Bacteria</taxon>
        <taxon>Pseudomonadati</taxon>
        <taxon>Pseudomonadota</taxon>
        <taxon>Gammaproteobacteria</taxon>
        <taxon>Enterobacterales</taxon>
        <taxon>Enterobacteriaceae</taxon>
        <taxon>Kosakonia</taxon>
    </lineage>
</organism>
<protein>
    <submittedName>
        <fullName evidence="8">Phosphoglycerol transferase MdoB</fullName>
    </submittedName>
</protein>
<keyword evidence="5 6" id="KW-0472">Membrane</keyword>
<keyword evidence="2" id="KW-1003">Cell membrane</keyword>
<dbReference type="CDD" id="cd16015">
    <property type="entry name" value="LTA_synthase"/>
    <property type="match status" value="1"/>
</dbReference>
<dbReference type="PANTHER" id="PTHR47371:SF3">
    <property type="entry name" value="PHOSPHOGLYCEROL TRANSFERASE I"/>
    <property type="match status" value="1"/>
</dbReference>
<dbReference type="Pfam" id="PF00884">
    <property type="entry name" value="Sulfatase"/>
    <property type="match status" value="1"/>
</dbReference>
<comment type="subcellular location">
    <subcellularLocation>
        <location evidence="1">Cell membrane</location>
        <topology evidence="1">Multi-pass membrane protein</topology>
    </subcellularLocation>
</comment>
<comment type="caution">
    <text evidence="8">The sequence shown here is derived from an EMBL/GenBank/DDBJ whole genome shotgun (WGS) entry which is preliminary data.</text>
</comment>
<evidence type="ECO:0000256" key="5">
    <source>
        <dbReference type="ARBA" id="ARBA00023136"/>
    </source>
</evidence>
<dbReference type="SUPFAM" id="SSF53649">
    <property type="entry name" value="Alkaline phosphatase-like"/>
    <property type="match status" value="1"/>
</dbReference>
<dbReference type="GO" id="GO:0005886">
    <property type="term" value="C:plasma membrane"/>
    <property type="evidence" value="ECO:0007669"/>
    <property type="project" value="UniProtKB-SubCell"/>
</dbReference>
<feature type="transmembrane region" description="Helical" evidence="6">
    <location>
        <begin position="79"/>
        <end position="96"/>
    </location>
</feature>
<dbReference type="InterPro" id="IPR050448">
    <property type="entry name" value="OpgB/LTA_synthase_biosynth"/>
</dbReference>
<evidence type="ECO:0000313" key="8">
    <source>
        <dbReference type="EMBL" id="SCX43534.1"/>
    </source>
</evidence>
<evidence type="ECO:0000256" key="1">
    <source>
        <dbReference type="ARBA" id="ARBA00004651"/>
    </source>
</evidence>
<accession>A0A1G4XQQ7</accession>
<dbReference type="AlphaFoldDB" id="A0A1G4XQQ7"/>
<evidence type="ECO:0000313" key="9">
    <source>
        <dbReference type="Proteomes" id="UP000183569"/>
    </source>
</evidence>
<sequence>MSLNTLQSTDNIKTMNKYINILLDACFLFIFSLLLNTTLIKPELGLSHFSTRHELIRFGWLASPVLFIYITLRLLRSSAIFSGYLTISIILLLDHINTEKTTLTGEPISFNDLASVNNLSVATKYITSNSTLLFLSFIILGILCFFIGKKSSTTKKHYALLIVSFLITTPLTFSPYVNNIFGDTSYITQKVNLLFVKYNIAYHQWDWKSNVITHGLPIHLVQTSVRESIPSFSENNRETYSTYKANAISALHRPRTIVYILCESCWYDSNNFKTEFQPLINAGFKAFRATSPVYGGGTANAEFEMLTGLPSNSGVLSGIIYQEYSSLLKNNADTLPSNLQHQGARSVAVHNFARAFWHRDIVYQKFGFDKFIALPDMGELPSEYAVQRKPWQWQPDDFLLYRSVLNEISNNNDKPHFFHLVTMSTHGPSDFDNDFGEKAYAFKVRESMSRMIDFTEKLASLDPNALVVVYGDHKPAMNRYFYENKVFPANYYIKKGVKDTDFFFNKNVTAKEYGDVPVFIKNNDEESLNKLIAEANGKPFFCLSAIIDKYFIHSGLPAFNYNIEHGCLAPQDYNYQNMIKITPSWIYALSLFS</sequence>
<gene>
    <name evidence="8" type="ORF">SAMN02927897_01241</name>
</gene>
<evidence type="ECO:0000259" key="7">
    <source>
        <dbReference type="Pfam" id="PF00884"/>
    </source>
</evidence>
<evidence type="ECO:0000256" key="3">
    <source>
        <dbReference type="ARBA" id="ARBA00022692"/>
    </source>
</evidence>
<reference evidence="8 9" key="1">
    <citation type="submission" date="2016-10" db="EMBL/GenBank/DDBJ databases">
        <authorList>
            <person name="Varghese N."/>
            <person name="Submissions S."/>
        </authorList>
    </citation>
    <scope>NUCLEOTIDE SEQUENCE [LARGE SCALE GENOMIC DNA]</scope>
    <source>
        <strain evidence="8 9">CGMCC 1.12102</strain>
    </source>
</reference>
<dbReference type="InterPro" id="IPR000917">
    <property type="entry name" value="Sulfatase_N"/>
</dbReference>
<evidence type="ECO:0000256" key="4">
    <source>
        <dbReference type="ARBA" id="ARBA00022989"/>
    </source>
</evidence>
<dbReference type="Gene3D" id="3.40.720.10">
    <property type="entry name" value="Alkaline Phosphatase, subunit A"/>
    <property type="match status" value="1"/>
</dbReference>
<feature type="domain" description="Sulfatase N-terminal" evidence="7">
    <location>
        <begin position="255"/>
        <end position="483"/>
    </location>
</feature>
<name>A0A1G4XQQ7_9ENTR</name>